<keyword evidence="7" id="KW-1185">Reference proteome</keyword>
<reference evidence="6 7" key="1">
    <citation type="journal article" date="2023" name="Nat. Commun.">
        <title>Origin of minicircular mitochondrial genomes in red algae.</title>
        <authorList>
            <person name="Lee Y."/>
            <person name="Cho C.H."/>
            <person name="Lee Y.M."/>
            <person name="Park S.I."/>
            <person name="Yang J.H."/>
            <person name="West J.A."/>
            <person name="Bhattacharya D."/>
            <person name="Yoon H.S."/>
        </authorList>
    </citation>
    <scope>NUCLEOTIDE SEQUENCE [LARGE SCALE GENOMIC DNA]</scope>
    <source>
        <strain evidence="6 7">CCMP1338</strain>
        <tissue evidence="6">Whole cell</tissue>
    </source>
</reference>
<dbReference type="Pfam" id="PF11698">
    <property type="entry name" value="V-ATPase_H_C"/>
    <property type="match status" value="1"/>
</dbReference>
<dbReference type="Pfam" id="PF03224">
    <property type="entry name" value="V-ATPase_H_N"/>
    <property type="match status" value="1"/>
</dbReference>
<dbReference type="Gene3D" id="1.25.40.150">
    <property type="entry name" value="V-type ATPase, subunit H, C-terminal domain"/>
    <property type="match status" value="1"/>
</dbReference>
<evidence type="ECO:0000313" key="7">
    <source>
        <dbReference type="Proteomes" id="UP001157974"/>
    </source>
</evidence>
<dbReference type="Gene3D" id="1.25.10.10">
    <property type="entry name" value="Leucine-rich Repeat Variant"/>
    <property type="match status" value="1"/>
</dbReference>
<dbReference type="InterPro" id="IPR011987">
    <property type="entry name" value="ATPase_V1-cplx_hsu_C"/>
</dbReference>
<dbReference type="AlphaFoldDB" id="A0AAV8V3B5"/>
<dbReference type="PANTHER" id="PTHR10698">
    <property type="entry name" value="V-TYPE PROTON ATPASE SUBUNIT H"/>
    <property type="match status" value="1"/>
</dbReference>
<keyword evidence="4" id="KW-0406">Ion transport</keyword>
<comment type="caution">
    <text evidence="6">The sequence shown here is derived from an EMBL/GenBank/DDBJ whole genome shotgun (WGS) entry which is preliminary data.</text>
</comment>
<sequence>MVSAGSLAPWTVISQGSPMDYNQADILDSFEWSMRHDGDVSSKLASGKVKELTRALLLALKELDNIDSVKRACAMLLKILTFERSMPDEVVACLSEPGFEPLVRHFEKSSNVQVSCSIANAMGMMLCSPKVADLNSVLVEAQTEKFLSWLSSVVESKGTPPTELVSALVALGNYLRSNANRDAFVKSKSSILPIARLLEKDYYAQVQVEYHTVFVFWLLSFAGSKEQNAAVEEAMNAAEVPRRMTNVLREVTAEKVVRVTLAVLRNLAKDQFGDVLRREMIGAGLVGALEQLCLRRWNDQDIRDDLSELVELLQTELQVMSTFDVYRGEVLSGALSWTPAHKDEVFWRENNEKLERNNLEVLRCLARSLHESQDPVVLSVACHDLGMFIKHHERGRHITQTLGVKPRLMELMTAEDAEVRRQALTCVQILMISHHDLMVSGQK</sequence>
<evidence type="ECO:0000313" key="6">
    <source>
        <dbReference type="EMBL" id="KAJ8908431.1"/>
    </source>
</evidence>
<dbReference type="SUPFAM" id="SSF48371">
    <property type="entry name" value="ARM repeat"/>
    <property type="match status" value="1"/>
</dbReference>
<comment type="similarity">
    <text evidence="1">Belongs to the V-ATPase H subunit family.</text>
</comment>
<accession>A0AAV8V3B5</accession>
<dbReference type="InterPro" id="IPR016024">
    <property type="entry name" value="ARM-type_fold"/>
</dbReference>
<protein>
    <recommendedName>
        <fullName evidence="5">ATPase V1 complex subunit H C-terminal domain-containing protein</fullName>
    </recommendedName>
</protein>
<proteinExistence type="inferred from homology"/>
<dbReference type="PANTHER" id="PTHR10698:SF0">
    <property type="entry name" value="V-TYPE PROTON ATPASE SUBUNIT H"/>
    <property type="match status" value="1"/>
</dbReference>
<dbReference type="InterPro" id="IPR004908">
    <property type="entry name" value="ATPase_V1-cplx_hsu"/>
</dbReference>
<evidence type="ECO:0000256" key="2">
    <source>
        <dbReference type="ARBA" id="ARBA00022448"/>
    </source>
</evidence>
<feature type="domain" description="ATPase V1 complex subunit H C-terminal" evidence="5">
    <location>
        <begin position="320"/>
        <end position="433"/>
    </location>
</feature>
<dbReference type="EMBL" id="JAMWBK010000001">
    <property type="protein sequence ID" value="KAJ8908431.1"/>
    <property type="molecule type" value="Genomic_DNA"/>
</dbReference>
<dbReference type="GO" id="GO:0046961">
    <property type="term" value="F:proton-transporting ATPase activity, rotational mechanism"/>
    <property type="evidence" value="ECO:0007669"/>
    <property type="project" value="InterPro"/>
</dbReference>
<dbReference type="InterPro" id="IPR038497">
    <property type="entry name" value="ATPase_V1-cplx_hsu_C_sf"/>
</dbReference>
<evidence type="ECO:0000256" key="4">
    <source>
        <dbReference type="ARBA" id="ARBA00023065"/>
    </source>
</evidence>
<evidence type="ECO:0000256" key="3">
    <source>
        <dbReference type="ARBA" id="ARBA00022781"/>
    </source>
</evidence>
<keyword evidence="3" id="KW-0375">Hydrogen ion transport</keyword>
<evidence type="ECO:0000259" key="5">
    <source>
        <dbReference type="Pfam" id="PF11698"/>
    </source>
</evidence>
<dbReference type="Proteomes" id="UP001157974">
    <property type="component" value="Unassembled WGS sequence"/>
</dbReference>
<keyword evidence="2" id="KW-0813">Transport</keyword>
<dbReference type="GO" id="GO:0000221">
    <property type="term" value="C:vacuolar proton-transporting V-type ATPase, V1 domain"/>
    <property type="evidence" value="ECO:0007669"/>
    <property type="project" value="InterPro"/>
</dbReference>
<dbReference type="InterPro" id="IPR011989">
    <property type="entry name" value="ARM-like"/>
</dbReference>
<evidence type="ECO:0000256" key="1">
    <source>
        <dbReference type="ARBA" id="ARBA00008613"/>
    </source>
</evidence>
<gene>
    <name evidence="6" type="ORF">NDN08_005140</name>
</gene>
<name>A0AAV8V3B5_9RHOD</name>
<organism evidence="6 7">
    <name type="scientific">Rhodosorus marinus</name>
    <dbReference type="NCBI Taxonomy" id="101924"/>
    <lineage>
        <taxon>Eukaryota</taxon>
        <taxon>Rhodophyta</taxon>
        <taxon>Stylonematophyceae</taxon>
        <taxon>Stylonematales</taxon>
        <taxon>Stylonemataceae</taxon>
        <taxon>Rhodosorus</taxon>
    </lineage>
</organism>